<evidence type="ECO:0000256" key="7">
    <source>
        <dbReference type="SAM" id="Phobius"/>
    </source>
</evidence>
<evidence type="ECO:0000256" key="5">
    <source>
        <dbReference type="ARBA" id="ARBA00022989"/>
    </source>
</evidence>
<feature type="transmembrane region" description="Helical" evidence="7">
    <location>
        <begin position="499"/>
        <end position="519"/>
    </location>
</feature>
<sequence>MSNIIRQPCDEGVLLTGKAGSPCSPHVGAWVLAATILGSSMGFIDGSVVNVALPAIQGELGATAVDALWIVESYALFLAALLLLGGSLGDHFGRRRIFAAGIGLFALASIWCGFAPDPGQLIIARAVQGIGGALLIPGSLAIISDAFDEERRGKAIGTWAAFSGITSVLGPVLGGYLVDTLSWRWVFFINIPLAAVVLVITLTRVPESRDEAARRLDPWGAVLATVGLGGLVFGLIEGSTAGFTAPLVLGSLLVGCTSLAGFVVVQQRVREPMMPLSLFRSRNFTGANLFTLLLYFALGGALFFLPFNLIQVQGYTATAAGAAFVPAIVLMFFLSRYTGALSDRIGAKIPLVAGSALAAAGFALLAVPGVDAGPYWTSYFPAIVVLGLGLSILVPNLTTVALNAVPGHRAGLASGINNAFSRVASLLAIAVLGGLMFAAFSPALDARTEGLDLSTTQRAQLEVAKVDLGAAQPPPGLPEETAAAIEQAVDEAYVTGFRVSVLVCAGLALASSLSAALLIQKERRERGHGVEEARV</sequence>
<dbReference type="InterPro" id="IPR004638">
    <property type="entry name" value="EmrB-like"/>
</dbReference>
<feature type="transmembrane region" description="Helical" evidence="7">
    <location>
        <begin position="242"/>
        <end position="265"/>
    </location>
</feature>
<accession>A0A846RPI8</accession>
<feature type="transmembrane region" description="Helical" evidence="7">
    <location>
        <begin position="216"/>
        <end position="236"/>
    </location>
</feature>
<evidence type="ECO:0000256" key="4">
    <source>
        <dbReference type="ARBA" id="ARBA00022692"/>
    </source>
</evidence>
<dbReference type="PANTHER" id="PTHR42718:SF42">
    <property type="entry name" value="EXPORT PROTEIN"/>
    <property type="match status" value="1"/>
</dbReference>
<dbReference type="EMBL" id="JAATJL010000001">
    <property type="protein sequence ID" value="NJC23490.1"/>
    <property type="molecule type" value="Genomic_DNA"/>
</dbReference>
<proteinExistence type="predicted"/>
<dbReference type="PANTHER" id="PTHR42718">
    <property type="entry name" value="MAJOR FACILITATOR SUPERFAMILY MULTIDRUG TRANSPORTER MFSC"/>
    <property type="match status" value="1"/>
</dbReference>
<organism evidence="9 10">
    <name type="scientific">Arthrobacter pigmenti</name>
    <dbReference type="NCBI Taxonomy" id="271432"/>
    <lineage>
        <taxon>Bacteria</taxon>
        <taxon>Bacillati</taxon>
        <taxon>Actinomycetota</taxon>
        <taxon>Actinomycetes</taxon>
        <taxon>Micrococcales</taxon>
        <taxon>Micrococcaceae</taxon>
        <taxon>Arthrobacter</taxon>
    </lineage>
</organism>
<dbReference type="PROSITE" id="PS50850">
    <property type="entry name" value="MFS"/>
    <property type="match status" value="1"/>
</dbReference>
<feature type="transmembrane region" description="Helical" evidence="7">
    <location>
        <begin position="315"/>
        <end position="334"/>
    </location>
</feature>
<feature type="domain" description="Major facilitator superfamily (MFS) profile" evidence="8">
    <location>
        <begin position="31"/>
        <end position="523"/>
    </location>
</feature>
<keyword evidence="5 7" id="KW-1133">Transmembrane helix</keyword>
<feature type="transmembrane region" description="Helical" evidence="7">
    <location>
        <begin position="346"/>
        <end position="367"/>
    </location>
</feature>
<feature type="transmembrane region" description="Helical" evidence="7">
    <location>
        <begin position="286"/>
        <end position="309"/>
    </location>
</feature>
<evidence type="ECO:0000256" key="6">
    <source>
        <dbReference type="ARBA" id="ARBA00023136"/>
    </source>
</evidence>
<feature type="transmembrane region" description="Helical" evidence="7">
    <location>
        <begin position="67"/>
        <end position="85"/>
    </location>
</feature>
<dbReference type="InterPro" id="IPR036259">
    <property type="entry name" value="MFS_trans_sf"/>
</dbReference>
<name>A0A846RPI8_9MICC</name>
<dbReference type="NCBIfam" id="TIGR00711">
    <property type="entry name" value="efflux_EmrB"/>
    <property type="match status" value="1"/>
</dbReference>
<dbReference type="InterPro" id="IPR011701">
    <property type="entry name" value="MFS"/>
</dbReference>
<dbReference type="GO" id="GO:0022857">
    <property type="term" value="F:transmembrane transporter activity"/>
    <property type="evidence" value="ECO:0007669"/>
    <property type="project" value="InterPro"/>
</dbReference>
<dbReference type="RefSeq" id="WP_167994680.1">
    <property type="nucleotide sequence ID" value="NZ_JAATJL010000001.1"/>
</dbReference>
<protein>
    <submittedName>
        <fullName evidence="9">EmrB/QacA subfamily drug resistance transporter</fullName>
    </submittedName>
</protein>
<dbReference type="Gene3D" id="1.20.1250.20">
    <property type="entry name" value="MFS general substrate transporter like domains"/>
    <property type="match status" value="1"/>
</dbReference>
<feature type="transmembrane region" description="Helical" evidence="7">
    <location>
        <begin position="122"/>
        <end position="143"/>
    </location>
</feature>
<reference evidence="9 10" key="1">
    <citation type="submission" date="2020-03" db="EMBL/GenBank/DDBJ databases">
        <title>Sequencing the genomes of 1000 actinobacteria strains.</title>
        <authorList>
            <person name="Klenk H.-P."/>
        </authorList>
    </citation>
    <scope>NUCLEOTIDE SEQUENCE [LARGE SCALE GENOMIC DNA]</scope>
    <source>
        <strain evidence="9 10">DSM 16403</strain>
    </source>
</reference>
<comment type="caution">
    <text evidence="9">The sequence shown here is derived from an EMBL/GenBank/DDBJ whole genome shotgun (WGS) entry which is preliminary data.</text>
</comment>
<comment type="subcellular location">
    <subcellularLocation>
        <location evidence="1">Cell membrane</location>
        <topology evidence="1">Multi-pass membrane protein</topology>
    </subcellularLocation>
</comment>
<evidence type="ECO:0000256" key="1">
    <source>
        <dbReference type="ARBA" id="ARBA00004651"/>
    </source>
</evidence>
<evidence type="ECO:0000259" key="8">
    <source>
        <dbReference type="PROSITE" id="PS50850"/>
    </source>
</evidence>
<gene>
    <name evidence="9" type="ORF">BJ994_002566</name>
</gene>
<dbReference type="Pfam" id="PF07690">
    <property type="entry name" value="MFS_1"/>
    <property type="match status" value="1"/>
</dbReference>
<feature type="transmembrane region" description="Helical" evidence="7">
    <location>
        <begin position="183"/>
        <end position="204"/>
    </location>
</feature>
<dbReference type="InterPro" id="IPR020846">
    <property type="entry name" value="MFS_dom"/>
</dbReference>
<feature type="transmembrane region" description="Helical" evidence="7">
    <location>
        <begin position="379"/>
        <end position="402"/>
    </location>
</feature>
<feature type="transmembrane region" description="Helical" evidence="7">
    <location>
        <begin position="423"/>
        <end position="444"/>
    </location>
</feature>
<keyword evidence="4 7" id="KW-0812">Transmembrane</keyword>
<evidence type="ECO:0000313" key="9">
    <source>
        <dbReference type="EMBL" id="NJC23490.1"/>
    </source>
</evidence>
<feature type="transmembrane region" description="Helical" evidence="7">
    <location>
        <begin position="155"/>
        <end position="177"/>
    </location>
</feature>
<keyword evidence="10" id="KW-1185">Reference proteome</keyword>
<dbReference type="SUPFAM" id="SSF103473">
    <property type="entry name" value="MFS general substrate transporter"/>
    <property type="match status" value="1"/>
</dbReference>
<keyword evidence="2" id="KW-0813">Transport</keyword>
<keyword evidence="6 7" id="KW-0472">Membrane</keyword>
<keyword evidence="3" id="KW-1003">Cell membrane</keyword>
<dbReference type="AlphaFoldDB" id="A0A846RPI8"/>
<dbReference type="Proteomes" id="UP000547458">
    <property type="component" value="Unassembled WGS sequence"/>
</dbReference>
<evidence type="ECO:0000256" key="3">
    <source>
        <dbReference type="ARBA" id="ARBA00022475"/>
    </source>
</evidence>
<evidence type="ECO:0000256" key="2">
    <source>
        <dbReference type="ARBA" id="ARBA00022448"/>
    </source>
</evidence>
<feature type="transmembrane region" description="Helical" evidence="7">
    <location>
        <begin position="97"/>
        <end position="116"/>
    </location>
</feature>
<dbReference type="CDD" id="cd17321">
    <property type="entry name" value="MFS_MMR_MDR_like"/>
    <property type="match status" value="1"/>
</dbReference>
<evidence type="ECO:0000313" key="10">
    <source>
        <dbReference type="Proteomes" id="UP000547458"/>
    </source>
</evidence>
<dbReference type="GO" id="GO:0005886">
    <property type="term" value="C:plasma membrane"/>
    <property type="evidence" value="ECO:0007669"/>
    <property type="project" value="UniProtKB-SubCell"/>
</dbReference>
<dbReference type="Gene3D" id="1.20.1720.10">
    <property type="entry name" value="Multidrug resistance protein D"/>
    <property type="match status" value="1"/>
</dbReference>